<dbReference type="OrthoDB" id="5522807at2"/>
<evidence type="ECO:0000313" key="3">
    <source>
        <dbReference type="EMBL" id="QBB70027.1"/>
    </source>
</evidence>
<dbReference type="SUPFAM" id="SSF50998">
    <property type="entry name" value="Quinoprotein alcohol dehydrogenase-like"/>
    <property type="match status" value="2"/>
</dbReference>
<reference evidence="3 4" key="1">
    <citation type="submission" date="2019-01" db="EMBL/GenBank/DDBJ databases">
        <title>Pseudolysobacter antarctica gen. nov., sp. nov., isolated from Fildes Peninsula, Antarctica.</title>
        <authorList>
            <person name="Wei Z."/>
            <person name="Peng F."/>
        </authorList>
    </citation>
    <scope>NUCLEOTIDE SEQUENCE [LARGE SCALE GENOMIC DNA]</scope>
    <source>
        <strain evidence="3 4">AQ6-296</strain>
    </source>
</reference>
<keyword evidence="4" id="KW-1185">Reference proteome</keyword>
<dbReference type="AlphaFoldDB" id="A0A411HI08"/>
<evidence type="ECO:0000313" key="4">
    <source>
        <dbReference type="Proteomes" id="UP000291562"/>
    </source>
</evidence>
<dbReference type="Proteomes" id="UP000291562">
    <property type="component" value="Chromosome"/>
</dbReference>
<organism evidence="3 4">
    <name type="scientific">Pseudolysobacter antarcticus</name>
    <dbReference type="NCBI Taxonomy" id="2511995"/>
    <lineage>
        <taxon>Bacteria</taxon>
        <taxon>Pseudomonadati</taxon>
        <taxon>Pseudomonadota</taxon>
        <taxon>Gammaproteobacteria</taxon>
        <taxon>Lysobacterales</taxon>
        <taxon>Rhodanobacteraceae</taxon>
        <taxon>Pseudolysobacter</taxon>
    </lineage>
</organism>
<sequence>MRLKFTAISVLILFSAICESSAVAQTIAWRVPTYGASPSVAGLGQQSLVFDASDNPYLFVYTSDSNGGGIRLTHYRAVDGSAAWQKDISVIAPSSSSLGSIYPTAALTTTADDAVVATTNYGAGHLYAEVARYRGTDGSELWRAGEYPQKDLAYAAIATDSTANIIAAGASGIVNITVISGHVAKFNNNDGSLAWSVDIGAGSCVPGAVANLQFSTAAIDKNGDALVAGFATQNQNTGLVFCVAKLSGVDGALLWAYGYTPSGSHPSANDLPSMAIDLQGNPIIGNAYTLPNTSPYFNFALVKLSGATGVPLWSEDPVVMGGSNVASASIIADASGNIVLSSGGGTRKYSSGDGHHLWPQDSAIGGAPAIDSLGNILLVQNASHDSTGPKMNFLALNGADGSQLWSNSFALGGFNYWDALAVAVDRSGHFAAAQTQSSLCCIGKQSLILKAQGTTGAIDWHTNDRVLGPSTATLLEPGPYISRTSALTPDDGIVSTGFSYNPDSVSDYSRQILVVKRSARDGHLMWSSTASLGSDGCRPSALVVDGNGDVIVVGNCFSEPRTIKLRGTDGKQLWVGSAQSSCAYAVASSVAIDAANDVYATGWCQQPNGLLTVKYASATGTPLWTQITDSSYSSHSQNLVAVDATGGVLIGGVIDPSGNGSALASSLSVKKLHAGDGSLVWSRRIDRPANGYDELGVMAVYPNGDLVISGSENGTTSNTLSARLNSSDGSVKWMTHDPAAVSPVAMMLDPAGDVLLAGGRSLWKYGGSDGSIGWALTSAPSADGFSDSFNDVTLDHSGNVVATGQCRVGGIRPFCVASVNDATGLQNWRLIGVDPGKYTVGIGVLVAKDGGILVSTNYAVPDTSPMSLLRITGPFADGIFAAGFEP</sequence>
<proteinExistence type="predicted"/>
<name>A0A411HI08_9GAMM</name>
<keyword evidence="1" id="KW-0732">Signal</keyword>
<dbReference type="InterPro" id="IPR002372">
    <property type="entry name" value="PQQ_rpt_dom"/>
</dbReference>
<dbReference type="KEGG" id="xbc:ELE36_06440"/>
<protein>
    <recommendedName>
        <fullName evidence="2">Pyrrolo-quinoline quinone repeat domain-containing protein</fullName>
    </recommendedName>
</protein>
<feature type="chain" id="PRO_5019264747" description="Pyrrolo-quinoline quinone repeat domain-containing protein" evidence="1">
    <location>
        <begin position="25"/>
        <end position="886"/>
    </location>
</feature>
<evidence type="ECO:0000256" key="1">
    <source>
        <dbReference type="SAM" id="SignalP"/>
    </source>
</evidence>
<evidence type="ECO:0000259" key="2">
    <source>
        <dbReference type="Pfam" id="PF13360"/>
    </source>
</evidence>
<feature type="domain" description="Pyrrolo-quinoline quinone repeat" evidence="2">
    <location>
        <begin position="301"/>
        <end position="463"/>
    </location>
</feature>
<feature type="domain" description="Pyrrolo-quinoline quinone repeat" evidence="2">
    <location>
        <begin position="614"/>
        <end position="804"/>
    </location>
</feature>
<dbReference type="EMBL" id="CP035704">
    <property type="protein sequence ID" value="QBB70027.1"/>
    <property type="molecule type" value="Genomic_DNA"/>
</dbReference>
<dbReference type="InterPro" id="IPR011047">
    <property type="entry name" value="Quinoprotein_ADH-like_sf"/>
</dbReference>
<dbReference type="Pfam" id="PF13360">
    <property type="entry name" value="PQQ_2"/>
    <property type="match status" value="2"/>
</dbReference>
<gene>
    <name evidence="3" type="ORF">ELE36_06440</name>
</gene>
<accession>A0A411HI08</accession>
<dbReference type="RefSeq" id="WP_129832286.1">
    <property type="nucleotide sequence ID" value="NZ_CP035704.1"/>
</dbReference>
<feature type="signal peptide" evidence="1">
    <location>
        <begin position="1"/>
        <end position="24"/>
    </location>
</feature>